<reference evidence="2" key="1">
    <citation type="journal article" date="2019" name="Int. J. Syst. Evol. Microbiol.">
        <title>The Global Catalogue of Microorganisms (GCM) 10K type strain sequencing project: providing services to taxonomists for standard genome sequencing and annotation.</title>
        <authorList>
            <consortium name="The Broad Institute Genomics Platform"/>
            <consortium name="The Broad Institute Genome Sequencing Center for Infectious Disease"/>
            <person name="Wu L."/>
            <person name="Ma J."/>
        </authorList>
    </citation>
    <scope>NUCLEOTIDE SEQUENCE [LARGE SCALE GENOMIC DNA]</scope>
    <source>
        <strain evidence="2">CCM 8896</strain>
    </source>
</reference>
<evidence type="ECO:0000313" key="1">
    <source>
        <dbReference type="EMBL" id="MFD1672939.1"/>
    </source>
</evidence>
<dbReference type="EMBL" id="JBHTOP010000028">
    <property type="protein sequence ID" value="MFD1672939.1"/>
    <property type="molecule type" value="Genomic_DNA"/>
</dbReference>
<proteinExistence type="predicted"/>
<dbReference type="InterPro" id="IPR015813">
    <property type="entry name" value="Pyrv/PenolPyrv_kinase-like_dom"/>
</dbReference>
<dbReference type="Proteomes" id="UP001597267">
    <property type="component" value="Unassembled WGS sequence"/>
</dbReference>
<organism evidence="1 2">
    <name type="scientific">Agrilactobacillus yilanensis</name>
    <dbReference type="NCBI Taxonomy" id="2485997"/>
    <lineage>
        <taxon>Bacteria</taxon>
        <taxon>Bacillati</taxon>
        <taxon>Bacillota</taxon>
        <taxon>Bacilli</taxon>
        <taxon>Lactobacillales</taxon>
        <taxon>Lactobacillaceae</taxon>
        <taxon>Agrilactobacillus</taxon>
    </lineage>
</organism>
<evidence type="ECO:0000313" key="2">
    <source>
        <dbReference type="Proteomes" id="UP001597267"/>
    </source>
</evidence>
<dbReference type="InterPro" id="IPR040442">
    <property type="entry name" value="Pyrv_kinase-like_dom_sf"/>
</dbReference>
<name>A0ABW4JB65_9LACO</name>
<accession>A0ABW4JB65</accession>
<dbReference type="Gene3D" id="3.20.20.60">
    <property type="entry name" value="Phosphoenolpyruvate-binding domains"/>
    <property type="match status" value="1"/>
</dbReference>
<gene>
    <name evidence="1" type="ORF">ACFQ5M_12630</name>
</gene>
<comment type="caution">
    <text evidence="1">The sequence shown here is derived from an EMBL/GenBank/DDBJ whole genome shotgun (WGS) entry which is preliminary data.</text>
</comment>
<keyword evidence="2" id="KW-1185">Reference proteome</keyword>
<dbReference type="RefSeq" id="WP_125715394.1">
    <property type="nucleotide sequence ID" value="NZ_JBHTOP010000028.1"/>
</dbReference>
<dbReference type="SUPFAM" id="SSF51621">
    <property type="entry name" value="Phosphoenolpyruvate/pyruvate domain"/>
    <property type="match status" value="1"/>
</dbReference>
<dbReference type="Pfam" id="PF13714">
    <property type="entry name" value="PEP_mutase"/>
    <property type="match status" value="1"/>
</dbReference>
<keyword evidence="1" id="KW-0456">Lyase</keyword>
<protein>
    <submittedName>
        <fullName evidence="1">Isocitrate lyase/phosphoenolpyruvate mutase family protein</fullName>
    </submittedName>
</protein>
<dbReference type="GO" id="GO:0016829">
    <property type="term" value="F:lyase activity"/>
    <property type="evidence" value="ECO:0007669"/>
    <property type="project" value="UniProtKB-KW"/>
</dbReference>
<sequence>MMSAHIIPAASNALMLKHFESQGFDRVYLDSRLVSTQLLGTYDTDLLSTTAYLNYVQRLAAVTKMAVIADIPDNVELWTLPTTIQALQKIGCRQVILSDANLENAEALDQILTSAQQATTDENFEIIVKLDGFINYGLDELQTRIDIAQANGVNHILISNITNGDIAIIKAVATTALISLIIDNANINYCGAEQLNPEFILDTYHVYAGLTRAARTISQDMVLKIFMG</sequence>